<dbReference type="EMBL" id="JABXBU010002230">
    <property type="protein sequence ID" value="KAF8767928.1"/>
    <property type="molecule type" value="Genomic_DNA"/>
</dbReference>
<dbReference type="AlphaFoldDB" id="A0A8T0E928"/>
<sequence length="280" mass="31552">MGSRLNSCLLGIARLRHSEALRSKKFSDYIGVNGEAAIFPLKCDTCALIGTSGHLRKSTSGRDIDKSYSCIFRLGFSPTRGYEDQVGSRTTARIVDSFRFYPFLKKPLKLVTGPFPSDFWFLFDPPAATSLFSLCPLLKDLRKTPVSQNFLWFSRAVERSVLNSLDSKRLKNGMNRISSLLFATRVIEDAGCESLTVYGVPDAQICKRNLNISIPSLYWDENSFHLCDYGVDASVKSTNSKASVSIVPSIAERRLLPKWLEQHFYASDFKFPSWENWTSP</sequence>
<name>A0A8T0E928_ARGBR</name>
<dbReference type="InterPro" id="IPR038578">
    <property type="entry name" value="GT29-like_sf"/>
</dbReference>
<comment type="subcellular location">
    <subcellularLocation>
        <location evidence="1">Golgi apparatus membrane</location>
        <topology evidence="1">Single-pass type II membrane protein</topology>
    </subcellularLocation>
</comment>
<dbReference type="PANTHER" id="PTHR45906">
    <property type="entry name" value="ALPHA-N-ACETYL-NEURAMINYL-2,3-BETA-GALACTOSYL-1, 3-N-ACETYL-GALACTOSAMINIDE ALPHA-2,6-SIALYLTRANSFERASE-LIKE"/>
    <property type="match status" value="1"/>
</dbReference>
<dbReference type="Gene3D" id="3.90.1480.20">
    <property type="entry name" value="Glycosyl transferase family 29"/>
    <property type="match status" value="1"/>
</dbReference>
<gene>
    <name evidence="15" type="ORF">HNY73_020801</name>
</gene>
<evidence type="ECO:0000313" key="16">
    <source>
        <dbReference type="Proteomes" id="UP000807504"/>
    </source>
</evidence>
<dbReference type="InterPro" id="IPR001675">
    <property type="entry name" value="Glyco_trans_29"/>
</dbReference>
<evidence type="ECO:0000256" key="3">
    <source>
        <dbReference type="ARBA" id="ARBA00022676"/>
    </source>
</evidence>
<reference evidence="15" key="1">
    <citation type="journal article" date="2020" name="bioRxiv">
        <title>Chromosome-level reference genome of the European wasp spider Argiope bruennichi: a resource for studies on range expansion and evolutionary adaptation.</title>
        <authorList>
            <person name="Sheffer M.M."/>
            <person name="Hoppe A."/>
            <person name="Krehenwinkel H."/>
            <person name="Uhl G."/>
            <person name="Kuss A.W."/>
            <person name="Jensen L."/>
            <person name="Jensen C."/>
            <person name="Gillespie R.G."/>
            <person name="Hoff K.J."/>
            <person name="Prost S."/>
        </authorList>
    </citation>
    <scope>NUCLEOTIDE SEQUENCE</scope>
</reference>
<reference evidence="15" key="2">
    <citation type="submission" date="2020-06" db="EMBL/GenBank/DDBJ databases">
        <authorList>
            <person name="Sheffer M."/>
        </authorList>
    </citation>
    <scope>NUCLEOTIDE SEQUENCE</scope>
</reference>
<accession>A0A8T0E928</accession>
<evidence type="ECO:0000256" key="13">
    <source>
        <dbReference type="ARBA" id="ARBA00023180"/>
    </source>
</evidence>
<evidence type="ECO:0000256" key="8">
    <source>
        <dbReference type="ARBA" id="ARBA00022989"/>
    </source>
</evidence>
<keyword evidence="5" id="KW-0812">Transmembrane</keyword>
<protein>
    <submittedName>
        <fullName evidence="15">Alpha-N-acetylgalactosaminide like protein</fullName>
    </submittedName>
</protein>
<comment type="caution">
    <text evidence="15">The sequence shown here is derived from an EMBL/GenBank/DDBJ whole genome shotgun (WGS) entry which is preliminary data.</text>
</comment>
<evidence type="ECO:0000256" key="12">
    <source>
        <dbReference type="ARBA" id="ARBA00023157"/>
    </source>
</evidence>
<evidence type="ECO:0000256" key="2">
    <source>
        <dbReference type="ARBA" id="ARBA00006003"/>
    </source>
</evidence>
<evidence type="ECO:0000256" key="10">
    <source>
        <dbReference type="ARBA" id="ARBA00023098"/>
    </source>
</evidence>
<keyword evidence="16" id="KW-1185">Reference proteome</keyword>
<keyword evidence="11" id="KW-0472">Membrane</keyword>
<comment type="similarity">
    <text evidence="2">Belongs to the glycosyltransferase 29 family.</text>
</comment>
<evidence type="ECO:0000256" key="5">
    <source>
        <dbReference type="ARBA" id="ARBA00022692"/>
    </source>
</evidence>
<keyword evidence="13" id="KW-0325">Glycoprotein</keyword>
<evidence type="ECO:0000256" key="7">
    <source>
        <dbReference type="ARBA" id="ARBA00022981"/>
    </source>
</evidence>
<keyword evidence="7" id="KW-0730">Sialic acid</keyword>
<evidence type="ECO:0000256" key="11">
    <source>
        <dbReference type="ARBA" id="ARBA00023136"/>
    </source>
</evidence>
<dbReference type="GO" id="GO:0001665">
    <property type="term" value="F:alpha-N-acetylgalactosaminide alpha-2,6-sialyltransferase activity"/>
    <property type="evidence" value="ECO:0007669"/>
    <property type="project" value="TreeGrafter"/>
</dbReference>
<dbReference type="Proteomes" id="UP000807504">
    <property type="component" value="Unassembled WGS sequence"/>
</dbReference>
<evidence type="ECO:0000256" key="6">
    <source>
        <dbReference type="ARBA" id="ARBA00022968"/>
    </source>
</evidence>
<evidence type="ECO:0000313" key="15">
    <source>
        <dbReference type="EMBL" id="KAF8767928.1"/>
    </source>
</evidence>
<organism evidence="15 16">
    <name type="scientific">Argiope bruennichi</name>
    <name type="common">Wasp spider</name>
    <name type="synonym">Aranea bruennichi</name>
    <dbReference type="NCBI Taxonomy" id="94029"/>
    <lineage>
        <taxon>Eukaryota</taxon>
        <taxon>Metazoa</taxon>
        <taxon>Ecdysozoa</taxon>
        <taxon>Arthropoda</taxon>
        <taxon>Chelicerata</taxon>
        <taxon>Arachnida</taxon>
        <taxon>Araneae</taxon>
        <taxon>Araneomorphae</taxon>
        <taxon>Entelegynae</taxon>
        <taxon>Araneoidea</taxon>
        <taxon>Araneidae</taxon>
        <taxon>Argiope</taxon>
    </lineage>
</organism>
<keyword evidence="12" id="KW-1015">Disulfide bond</keyword>
<proteinExistence type="inferred from homology"/>
<dbReference type="Pfam" id="PF00777">
    <property type="entry name" value="Glyco_transf_29"/>
    <property type="match status" value="1"/>
</dbReference>
<keyword evidence="8" id="KW-1133">Transmembrane helix</keyword>
<keyword evidence="3" id="KW-0328">Glycosyltransferase</keyword>
<dbReference type="GO" id="GO:0001574">
    <property type="term" value="P:ganglioside biosynthetic process"/>
    <property type="evidence" value="ECO:0007669"/>
    <property type="project" value="TreeGrafter"/>
</dbReference>
<keyword evidence="4" id="KW-0808">Transferase</keyword>
<dbReference type="GO" id="GO:0000139">
    <property type="term" value="C:Golgi membrane"/>
    <property type="evidence" value="ECO:0007669"/>
    <property type="project" value="UniProtKB-SubCell"/>
</dbReference>
<keyword evidence="9" id="KW-0333">Golgi apparatus</keyword>
<dbReference type="PANTHER" id="PTHR45906:SF1">
    <property type="entry name" value="ALPHA-N-ACETYL-NEURAMINYL-2,3-BETA-GALACTOSYL-1, 3-N-ACETYL-GALACTOSAMINIDE ALPHA-2,6-SIALYLTRANSFERASE-LIKE"/>
    <property type="match status" value="1"/>
</dbReference>
<keyword evidence="10" id="KW-0443">Lipid metabolism</keyword>
<evidence type="ECO:0000256" key="14">
    <source>
        <dbReference type="ARBA" id="ARBA00043744"/>
    </source>
</evidence>
<evidence type="ECO:0000256" key="1">
    <source>
        <dbReference type="ARBA" id="ARBA00004323"/>
    </source>
</evidence>
<evidence type="ECO:0000256" key="4">
    <source>
        <dbReference type="ARBA" id="ARBA00022679"/>
    </source>
</evidence>
<evidence type="ECO:0000256" key="9">
    <source>
        <dbReference type="ARBA" id="ARBA00023034"/>
    </source>
</evidence>
<keyword evidence="6" id="KW-0735">Signal-anchor</keyword>
<comment type="catalytic activity">
    <reaction evidence="14">
        <text>a ganglioside GM1b (d18:1(4E)) + CMP-N-acetyl-beta-neuraminate = a ganglioside GD1alpha (d18:1(4E)) + CMP + H(+)</text>
        <dbReference type="Rhea" id="RHEA:41968"/>
        <dbReference type="ChEBI" id="CHEBI:15378"/>
        <dbReference type="ChEBI" id="CHEBI:57812"/>
        <dbReference type="ChEBI" id="CHEBI:60377"/>
        <dbReference type="ChEBI" id="CHEBI:78568"/>
        <dbReference type="ChEBI" id="CHEBI:78569"/>
    </reaction>
    <physiologicalReaction direction="left-to-right" evidence="14">
        <dbReference type="Rhea" id="RHEA:41969"/>
    </physiologicalReaction>
</comment>